<evidence type="ECO:0000313" key="4">
    <source>
        <dbReference type="Proteomes" id="UP000006728"/>
    </source>
</evidence>
<feature type="compositionally biased region" description="Pro residues" evidence="1">
    <location>
        <begin position="24"/>
        <end position="35"/>
    </location>
</feature>
<keyword evidence="4" id="KW-1185">Reference proteome</keyword>
<accession>A4F7J3</accession>
<name>A4F7J3_SACEN</name>
<dbReference type="InterPro" id="IPR025326">
    <property type="entry name" value="DUF4232"/>
</dbReference>
<feature type="domain" description="DUF4232" evidence="2">
    <location>
        <begin position="66"/>
        <end position="187"/>
    </location>
</feature>
<feature type="compositionally biased region" description="Polar residues" evidence="1">
    <location>
        <begin position="60"/>
        <end position="75"/>
    </location>
</feature>
<evidence type="ECO:0000259" key="2">
    <source>
        <dbReference type="Pfam" id="PF14016"/>
    </source>
</evidence>
<dbReference type="AlphaFoldDB" id="A4F7J3"/>
<keyword evidence="3" id="KW-0449">Lipoprotein</keyword>
<dbReference type="STRING" id="405948.SACE_0674"/>
<evidence type="ECO:0000313" key="3">
    <source>
        <dbReference type="EMBL" id="CAM00017.1"/>
    </source>
</evidence>
<organism evidence="3 4">
    <name type="scientific">Saccharopolyspora erythraea (strain ATCC 11635 / DSM 40517 / JCM 4748 / NBRC 13426 / NCIMB 8594 / NRRL 2338)</name>
    <dbReference type="NCBI Taxonomy" id="405948"/>
    <lineage>
        <taxon>Bacteria</taxon>
        <taxon>Bacillati</taxon>
        <taxon>Actinomycetota</taxon>
        <taxon>Actinomycetes</taxon>
        <taxon>Pseudonocardiales</taxon>
        <taxon>Pseudonocardiaceae</taxon>
        <taxon>Saccharopolyspora</taxon>
    </lineage>
</organism>
<dbReference type="Proteomes" id="UP000006728">
    <property type="component" value="Chromosome"/>
</dbReference>
<dbReference type="KEGG" id="sen:SACE_0674"/>
<evidence type="ECO:0000256" key="1">
    <source>
        <dbReference type="SAM" id="MobiDB-lite"/>
    </source>
</evidence>
<feature type="region of interest" description="Disordered" evidence="1">
    <location>
        <begin position="1"/>
        <end position="81"/>
    </location>
</feature>
<dbReference type="EMBL" id="AM420293">
    <property type="protein sequence ID" value="CAM00017.1"/>
    <property type="molecule type" value="Genomic_DNA"/>
</dbReference>
<gene>
    <name evidence="3" type="ordered locus">SACE_0674</name>
</gene>
<feature type="compositionally biased region" description="Polar residues" evidence="1">
    <location>
        <begin position="1"/>
        <end position="22"/>
    </location>
</feature>
<protein>
    <submittedName>
        <fullName evidence="3">Lipoprotein</fullName>
    </submittedName>
</protein>
<feature type="compositionally biased region" description="Low complexity" evidence="1">
    <location>
        <begin position="36"/>
        <end position="47"/>
    </location>
</feature>
<proteinExistence type="predicted"/>
<dbReference type="HOGENOM" id="CLU_079632_0_1_11"/>
<dbReference type="eggNOG" id="ENOG5032XAD">
    <property type="taxonomic scope" value="Bacteria"/>
</dbReference>
<reference evidence="3 4" key="1">
    <citation type="journal article" date="2007" name="Nat. Biotechnol.">
        <title>Complete genome sequence of the erythromycin-producing bacterium Saccharopolyspora erythraea NRRL23338.</title>
        <authorList>
            <person name="Oliynyk M."/>
            <person name="Samborskyy M."/>
            <person name="Lester J.B."/>
            <person name="Mironenko T."/>
            <person name="Scott N."/>
            <person name="Dickens S."/>
            <person name="Haydock S.F."/>
            <person name="Leadlay P.F."/>
        </authorList>
    </citation>
    <scope>NUCLEOTIDE SEQUENCE [LARGE SCALE GENOMIC DNA]</scope>
    <source>
        <strain evidence="4">ATCC 11635 / DSM 40517 / JCM 4748 / NBRC 13426 / NCIMB 8594 / NRRL 2338</strain>
    </source>
</reference>
<sequence length="200" mass="20334">MLLSSCGQQSGGMSVPAVQNAQSPTPPASAAPPAPSSGTAPAASASGKTEPQAPQPKPQDASSQRCHTSMLSGSLQPGEPGAGQRYAELVLTNTSGETCNLYGYGGLQLIGADGRPLPTDLKRTPNPGPTLIRLAPGKSASATLHWTAVPHEGEPTDGQCQPTPVRAEVIPPDETEPLSVTWDLGEVCGFGSIDGSAYHS</sequence>
<dbReference type="Pfam" id="PF14016">
    <property type="entry name" value="DUF4232"/>
    <property type="match status" value="1"/>
</dbReference>